<feature type="domain" description="Na+/H+ antiporter MnhB subunit-related protein" evidence="10">
    <location>
        <begin position="524"/>
        <end position="621"/>
    </location>
</feature>
<dbReference type="NCBIfam" id="NF005818">
    <property type="entry name" value="PRK07691.1"/>
    <property type="match status" value="1"/>
</dbReference>
<feature type="transmembrane region" description="Helical" evidence="7">
    <location>
        <begin position="243"/>
        <end position="269"/>
    </location>
</feature>
<dbReference type="Pfam" id="PF00361">
    <property type="entry name" value="Proton_antipo_M"/>
    <property type="match status" value="2"/>
</dbReference>
<feature type="transmembrane region" description="Helical" evidence="7">
    <location>
        <begin position="349"/>
        <end position="369"/>
    </location>
</feature>
<feature type="transmembrane region" description="Helical" evidence="7">
    <location>
        <begin position="963"/>
        <end position="984"/>
    </location>
</feature>
<feature type="transmembrane region" description="Helical" evidence="7">
    <location>
        <begin position="923"/>
        <end position="943"/>
    </location>
</feature>
<feature type="domain" description="MrpA C-terminal/MbhE" evidence="11">
    <location>
        <begin position="413"/>
        <end position="464"/>
    </location>
</feature>
<gene>
    <name evidence="12" type="ORF">G195_000733</name>
</gene>
<evidence type="ECO:0000259" key="9">
    <source>
        <dbReference type="Pfam" id="PF00662"/>
    </source>
</evidence>
<feature type="transmembrane region" description="Helical" evidence="7">
    <location>
        <begin position="522"/>
        <end position="544"/>
    </location>
</feature>
<feature type="transmembrane region" description="Helical" evidence="7">
    <location>
        <begin position="77"/>
        <end position="97"/>
    </location>
</feature>
<dbReference type="InterPro" id="IPR007182">
    <property type="entry name" value="MnhB"/>
</dbReference>
<evidence type="ECO:0000256" key="3">
    <source>
        <dbReference type="ARBA" id="ARBA00022692"/>
    </source>
</evidence>
<accession>A0A8J4SV50</accession>
<evidence type="ECO:0000313" key="13">
    <source>
        <dbReference type="Proteomes" id="UP000702964"/>
    </source>
</evidence>
<feature type="transmembrane region" description="Helical" evidence="7">
    <location>
        <begin position="652"/>
        <end position="671"/>
    </location>
</feature>
<feature type="transmembrane region" description="Helical" evidence="7">
    <location>
        <begin position="820"/>
        <end position="839"/>
    </location>
</feature>
<feature type="transmembrane region" description="Helical" evidence="7">
    <location>
        <begin position="55"/>
        <end position="71"/>
    </location>
</feature>
<dbReference type="EMBL" id="AOFI03000003">
    <property type="protein sequence ID" value="KAF4325668.1"/>
    <property type="molecule type" value="Genomic_DNA"/>
</dbReference>
<feature type="transmembrane region" description="Helical" evidence="7">
    <location>
        <begin position="551"/>
        <end position="571"/>
    </location>
</feature>
<comment type="caution">
    <text evidence="12">The sequence shown here is derived from an EMBL/GenBank/DDBJ whole genome shotgun (WGS) entry which is preliminary data.</text>
</comment>
<evidence type="ECO:0000259" key="11">
    <source>
        <dbReference type="Pfam" id="PF20501"/>
    </source>
</evidence>
<evidence type="ECO:0000313" key="12">
    <source>
        <dbReference type="EMBL" id="KAF4325668.1"/>
    </source>
</evidence>
<evidence type="ECO:0000256" key="4">
    <source>
        <dbReference type="ARBA" id="ARBA00022989"/>
    </source>
</evidence>
<feature type="transmembrane region" description="Helical" evidence="7">
    <location>
        <begin position="447"/>
        <end position="464"/>
    </location>
</feature>
<feature type="region of interest" description="Disordered" evidence="6">
    <location>
        <begin position="482"/>
        <end position="512"/>
    </location>
</feature>
<dbReference type="PANTHER" id="PTHR43373">
    <property type="entry name" value="NA(+)/H(+) ANTIPORTER SUBUNIT"/>
    <property type="match status" value="1"/>
</dbReference>
<feature type="compositionally biased region" description="Acidic residues" evidence="6">
    <location>
        <begin position="486"/>
        <end position="496"/>
    </location>
</feature>
<dbReference type="Pfam" id="PF00662">
    <property type="entry name" value="Proton_antipo_N"/>
    <property type="match status" value="1"/>
</dbReference>
<dbReference type="Proteomes" id="UP000702964">
    <property type="component" value="Unassembled WGS sequence"/>
</dbReference>
<feature type="transmembrane region" description="Helical" evidence="7">
    <location>
        <begin position="216"/>
        <end position="236"/>
    </location>
</feature>
<sequence length="1013" mass="110143">MVSGYIPWIPSLDIGFNLYLDGLSLLLTLLITGVGTLVVLYSIFYMDTKEALNRFYLYLLMFMGAMLGVVLSDNMIVLYGFWELTSITSFLLIAFHYKREASTSGAQKSFLITVFGGFAMLAGFMLMYLMTGTFSIRATITEWGQIQDSSLFLPALVLILVGAFTKSAQFPFHIWLPDAMEAPTPVSAYLHSATMVKAGLYVVARFTPIFGGQGLWFWLVTGVGLLTLCYGSFLAVKKNDLKAILAYSTISQLGLIMSLLGVGSAAIYFGYGESSAMYTVAITAALLHLFNHATFKAALFMVVGIVDHETGENITWNFKGNAPFSFYEAVLLLALIAAAVSIPFAKNRLSAVIMTGAVGYLVTLLFVLFRAPDLALTQMIVETVSVALFLLCFYHLPELQRGKSSRPSGTASLESISDFFIQESYNLAGGKNVVNVLLVDFRGFDTLLEIMVLGVASLSIYSMINLNLEARDLGARLKFRKKEQTEETDNETSDEADNTKKYGNRERSSSTWDTVPLQSNDVLLQTTTKVVVFIILTFALHLFFAGHHNPGGGFIGGLVTAAALVLLALAFMAQSGIQTLNMGGWEPPYGIVLVADMVSALLVVAASIIGFACLLYAFRSVNKEREEHHFYPFFHFLIAGVNGSFLTGDLFNLFVCFELMLISSYALIVLGGTERQLRETIKYVLINIVSSALFVASIGFLYSVTGTLNMADLSNRIAEVGQSGVITLIAVLFLIVFSIKAGLFLFFWLSGSYAAPPAVVTALFAGLLTKVGLYAIVRTFTLIFYHDPDFFHALIGWMAGATMVLGVIGAISYRDVNKILIYNVIAGVGFVAFGMAAASRPSLEGLLFYMLHDMLIKTLLFLLGGALIAVAGTSKLDNMGGLIHRYPLLGWMFFISALALAGIPPFSGFPGKLLLFEGGLQAGLYGLTGIAVLSSLLMLYSVLRIFIQAFWGEPPAGAVRRPYAVNGLLIPAGILFVFIIAMGVGAEGMFQLTSRAGDILLHPNIYIDAVLKE</sequence>
<feature type="transmembrane region" description="Helical" evidence="7">
    <location>
        <begin position="109"/>
        <end position="131"/>
    </location>
</feature>
<feature type="transmembrane region" description="Helical" evidence="7">
    <location>
        <begin position="324"/>
        <end position="342"/>
    </location>
</feature>
<feature type="transmembrane region" description="Helical" evidence="7">
    <location>
        <begin position="724"/>
        <end position="749"/>
    </location>
</feature>
<evidence type="ECO:0000259" key="8">
    <source>
        <dbReference type="Pfam" id="PF00361"/>
    </source>
</evidence>
<dbReference type="PANTHER" id="PTHR43373:SF1">
    <property type="entry name" value="NA(+)_H(+) ANTIPORTER SUBUNIT A"/>
    <property type="match status" value="1"/>
</dbReference>
<feature type="transmembrane region" description="Helical" evidence="7">
    <location>
        <begin position="630"/>
        <end position="646"/>
    </location>
</feature>
<dbReference type="InterPro" id="IPR050616">
    <property type="entry name" value="CPA3_Na-H_Antiporter_A"/>
</dbReference>
<evidence type="ECO:0000259" key="10">
    <source>
        <dbReference type="Pfam" id="PF04039"/>
    </source>
</evidence>
<feature type="transmembrane region" description="Helical" evidence="7">
    <location>
        <begin position="761"/>
        <end position="784"/>
    </location>
</feature>
<feature type="domain" description="NADH-Ubiquinone oxidoreductase (complex I) chain 5 N-terminal" evidence="9">
    <location>
        <begin position="9"/>
        <end position="56"/>
    </location>
</feature>
<protein>
    <recommendedName>
        <fullName evidence="14">NADH:quinone oxidoreductase/Mrp antiporter membrane subunit domain-containing protein</fullName>
    </recommendedName>
</protein>
<dbReference type="Pfam" id="PF04039">
    <property type="entry name" value="MnhB"/>
    <property type="match status" value="1"/>
</dbReference>
<keyword evidence="3 7" id="KW-0812">Transmembrane</keyword>
<feature type="transmembrane region" description="Helical" evidence="7">
    <location>
        <begin position="591"/>
        <end position="618"/>
    </location>
</feature>
<evidence type="ECO:0000256" key="6">
    <source>
        <dbReference type="SAM" id="MobiDB-lite"/>
    </source>
</evidence>
<feature type="transmembrane region" description="Helical" evidence="7">
    <location>
        <begin position="854"/>
        <end position="874"/>
    </location>
</feature>
<comment type="subcellular location">
    <subcellularLocation>
        <location evidence="1">Cell membrane</location>
        <topology evidence="1">Multi-pass membrane protein</topology>
    </subcellularLocation>
</comment>
<dbReference type="AlphaFoldDB" id="A0A8J4SV50"/>
<feature type="domain" description="NADH:quinone oxidoreductase/Mrp antiporter transmembrane" evidence="8">
    <location>
        <begin position="648"/>
        <end position="937"/>
    </location>
</feature>
<dbReference type="GO" id="GO:0005886">
    <property type="term" value="C:plasma membrane"/>
    <property type="evidence" value="ECO:0007669"/>
    <property type="project" value="UniProtKB-SubCell"/>
</dbReference>
<feature type="domain" description="NADH:quinone oxidoreductase/Mrp antiporter transmembrane" evidence="8">
    <location>
        <begin position="72"/>
        <end position="361"/>
    </location>
</feature>
<dbReference type="InterPro" id="IPR046806">
    <property type="entry name" value="MrpA_C/MbhE"/>
</dbReference>
<dbReference type="GO" id="GO:0006811">
    <property type="term" value="P:monoatomic ion transport"/>
    <property type="evidence" value="ECO:0007669"/>
    <property type="project" value="UniProtKB-KW"/>
</dbReference>
<dbReference type="InterPro" id="IPR001516">
    <property type="entry name" value="Proton_antipo_N"/>
</dbReference>
<feature type="transmembrane region" description="Helical" evidence="7">
    <location>
        <begin position="886"/>
        <end position="903"/>
    </location>
</feature>
<keyword evidence="2" id="KW-1003">Cell membrane</keyword>
<evidence type="ECO:0000256" key="1">
    <source>
        <dbReference type="ARBA" id="ARBA00004651"/>
    </source>
</evidence>
<dbReference type="InterPro" id="IPR001750">
    <property type="entry name" value="ND/Mrp_TM"/>
</dbReference>
<feature type="transmembrane region" description="Helical" evidence="7">
    <location>
        <begin position="151"/>
        <end position="176"/>
    </location>
</feature>
<feature type="transmembrane region" description="Helical" evidence="7">
    <location>
        <begin position="683"/>
        <end position="704"/>
    </location>
</feature>
<feature type="transmembrane region" description="Helical" evidence="7">
    <location>
        <begin position="790"/>
        <end position="813"/>
    </location>
</feature>
<feature type="transmembrane region" description="Helical" evidence="7">
    <location>
        <begin position="375"/>
        <end position="396"/>
    </location>
</feature>
<keyword evidence="5 7" id="KW-0472">Membrane</keyword>
<organism evidence="12 13">
    <name type="scientific">Phytophthora kernoviae 00238/432</name>
    <dbReference type="NCBI Taxonomy" id="1284355"/>
    <lineage>
        <taxon>Eukaryota</taxon>
        <taxon>Sar</taxon>
        <taxon>Stramenopiles</taxon>
        <taxon>Oomycota</taxon>
        <taxon>Peronosporomycetes</taxon>
        <taxon>Peronosporales</taxon>
        <taxon>Peronosporaceae</taxon>
        <taxon>Phytophthora</taxon>
    </lineage>
</organism>
<evidence type="ECO:0000256" key="2">
    <source>
        <dbReference type="ARBA" id="ARBA00022475"/>
    </source>
</evidence>
<evidence type="ECO:0008006" key="14">
    <source>
        <dbReference type="Google" id="ProtNLM"/>
    </source>
</evidence>
<feature type="compositionally biased region" description="Basic and acidic residues" evidence="6">
    <location>
        <begin position="497"/>
        <end position="508"/>
    </location>
</feature>
<dbReference type="Pfam" id="PF20501">
    <property type="entry name" value="MbhE"/>
    <property type="match status" value="1"/>
</dbReference>
<evidence type="ECO:0000256" key="7">
    <source>
        <dbReference type="SAM" id="Phobius"/>
    </source>
</evidence>
<name>A0A8J4SV50_9STRA</name>
<feature type="transmembrane region" description="Helical" evidence="7">
    <location>
        <begin position="22"/>
        <end position="43"/>
    </location>
</feature>
<evidence type="ECO:0000256" key="5">
    <source>
        <dbReference type="ARBA" id="ARBA00023136"/>
    </source>
</evidence>
<dbReference type="PRINTS" id="PR01434">
    <property type="entry name" value="NADHDHGNASE5"/>
</dbReference>
<reference evidence="12" key="1">
    <citation type="journal article" date="2015" name="Genom Data">
        <title>Draft genome sequences of Phytophthora kernoviae and Phytophthora ramorum lineage EU2 from Scotland.</title>
        <authorList>
            <person name="Sambles C."/>
            <person name="Schlenzig A."/>
            <person name="O'Neill P."/>
            <person name="Grant M."/>
            <person name="Studholme D.J."/>
        </authorList>
    </citation>
    <scope>NUCLEOTIDE SEQUENCE</scope>
    <source>
        <strain evidence="12">00238/432</strain>
    </source>
</reference>
<reference evidence="12" key="2">
    <citation type="submission" date="2020-02" db="EMBL/GenBank/DDBJ databases">
        <authorList>
            <person name="Studholme D.J."/>
        </authorList>
    </citation>
    <scope>NUCLEOTIDE SEQUENCE</scope>
    <source>
        <strain evidence="12">00238/432</strain>
    </source>
</reference>
<keyword evidence="4 7" id="KW-1133">Transmembrane helix</keyword>
<proteinExistence type="predicted"/>
<dbReference type="GO" id="GO:0015297">
    <property type="term" value="F:antiporter activity"/>
    <property type="evidence" value="ECO:0007669"/>
    <property type="project" value="UniProtKB-KW"/>
</dbReference>